<evidence type="ECO:0000256" key="4">
    <source>
        <dbReference type="ARBA" id="ARBA00022833"/>
    </source>
</evidence>
<comment type="cofactor">
    <cofactor evidence="6">
        <name>Zn(2+)</name>
        <dbReference type="ChEBI" id="CHEBI:29105"/>
    </cofactor>
    <text evidence="6">Binds 1 zinc ion.</text>
</comment>
<evidence type="ECO:0000259" key="7">
    <source>
        <dbReference type="Pfam" id="PF01432"/>
    </source>
</evidence>
<dbReference type="InterPro" id="IPR045090">
    <property type="entry name" value="Pept_M3A_M3B"/>
</dbReference>
<evidence type="ECO:0000313" key="9">
    <source>
        <dbReference type="Proteomes" id="UP000231501"/>
    </source>
</evidence>
<evidence type="ECO:0000256" key="3">
    <source>
        <dbReference type="ARBA" id="ARBA00022801"/>
    </source>
</evidence>
<dbReference type="AlphaFoldDB" id="A0A2G9C5P4"/>
<comment type="caution">
    <text evidence="8">The sequence shown here is derived from an EMBL/GenBank/DDBJ whole genome shotgun (WGS) entry which is preliminary data.</text>
</comment>
<keyword evidence="2 6" id="KW-0479">Metal-binding</keyword>
<dbReference type="GO" id="GO:0006518">
    <property type="term" value="P:peptide metabolic process"/>
    <property type="evidence" value="ECO:0007669"/>
    <property type="project" value="TreeGrafter"/>
</dbReference>
<keyword evidence="5 6" id="KW-0482">Metalloprotease</keyword>
<evidence type="ECO:0000313" key="8">
    <source>
        <dbReference type="EMBL" id="PIM51685.1"/>
    </source>
</evidence>
<keyword evidence="9" id="KW-1185">Reference proteome</keyword>
<feature type="domain" description="Peptidase M3A/M3B catalytic" evidence="7">
    <location>
        <begin position="183"/>
        <end position="565"/>
    </location>
</feature>
<evidence type="ECO:0000256" key="1">
    <source>
        <dbReference type="ARBA" id="ARBA00022670"/>
    </source>
</evidence>
<dbReference type="GO" id="GO:0006508">
    <property type="term" value="P:proteolysis"/>
    <property type="evidence" value="ECO:0007669"/>
    <property type="project" value="UniProtKB-KW"/>
</dbReference>
<dbReference type="InterPro" id="IPR001567">
    <property type="entry name" value="Pept_M3A_M3B_dom"/>
</dbReference>
<dbReference type="PANTHER" id="PTHR11804:SF84">
    <property type="entry name" value="SACCHAROLYSIN"/>
    <property type="match status" value="1"/>
</dbReference>
<dbReference type="PANTHER" id="PTHR11804">
    <property type="entry name" value="PROTEASE M3 THIMET OLIGOPEPTIDASE-RELATED"/>
    <property type="match status" value="1"/>
</dbReference>
<dbReference type="Pfam" id="PF01432">
    <property type="entry name" value="Peptidase_M3"/>
    <property type="match status" value="1"/>
</dbReference>
<dbReference type="GO" id="GO:0004222">
    <property type="term" value="F:metalloendopeptidase activity"/>
    <property type="evidence" value="ECO:0007669"/>
    <property type="project" value="InterPro"/>
</dbReference>
<dbReference type="RefSeq" id="WP_099863058.1">
    <property type="nucleotide sequence ID" value="NZ_PEOG01000056.1"/>
</dbReference>
<evidence type="ECO:0000256" key="5">
    <source>
        <dbReference type="ARBA" id="ARBA00023049"/>
    </source>
</evidence>
<accession>A0A2G9C5P4</accession>
<reference evidence="8 9" key="1">
    <citation type="submission" date="2017-11" db="EMBL/GenBank/DDBJ databases">
        <title>Draft genome sequence of Mitsuaria sp. HWN-4.</title>
        <authorList>
            <person name="Gundlapally S.R."/>
        </authorList>
    </citation>
    <scope>NUCLEOTIDE SEQUENCE [LARGE SCALE GENOMIC DNA]</scope>
    <source>
        <strain evidence="8 9">HWN-4</strain>
    </source>
</reference>
<proteinExistence type="inferred from homology"/>
<protein>
    <submittedName>
        <fullName evidence="8">Peptidase M3</fullName>
    </submittedName>
</protein>
<dbReference type="Proteomes" id="UP000231501">
    <property type="component" value="Unassembled WGS sequence"/>
</dbReference>
<evidence type="ECO:0000256" key="6">
    <source>
        <dbReference type="RuleBase" id="RU003435"/>
    </source>
</evidence>
<sequence>MPDTSHPTPAVQAAQAFFDQLNRDYVAVHKRKEDLFWSTYMATSDDHEGFGRAETDYKAFIADSDRLAATRAHLAAVDAVLAATPDAGAAKALAHGLRGWLGVFEANIIDNDEGRRLMTELIEAERILFAKRKDFAPTHVNDRGETEAATLTMLSTNASTNPDESRRRSSYDGLAAVERWVLDNGFLEIVALRNRLARALGFSDYFEMKLRKNERMTKAELFGILDDFVARTEAAQARALDGLVARHGPSALEPWNLRFHSAGDVTRRLDPYLPFGPALRRWVQSFRRLGIQYRGATMRLDLLQRPGKYQNGFCHGPLPTWFDEQGRWHAGEINFTAEAKPDQIGSGARGLVTLFHEGGHAAHFANVTQNAPCFSQEFAPTSMAYAETQSMFCDSLLGDADWLKRYARTVDGAQMPDKLIHERIAATQPMRAFDERAIAVVAYFEAALYAMPDAERTPEAVLALARATERRIQGVDRAPRPILAIPHLLNQESAASYQGYLLAHMAVYQTRAFFLRRDGYLTDNPAIGPALAEAYWAPGNSLTHDQTLRKLTGEGFSARYLAEACDETVEQAWAKALDQLEAAERRGARTDDGPPLQARVMVVHGAEVLADNGDGGDAAERAMFDRFEQWIGAHYGAPAAATQ</sequence>
<gene>
    <name evidence="8" type="ORF">CS062_18510</name>
</gene>
<keyword evidence="1 6" id="KW-0645">Protease</keyword>
<dbReference type="GO" id="GO:0046872">
    <property type="term" value="F:metal ion binding"/>
    <property type="evidence" value="ECO:0007669"/>
    <property type="project" value="UniProtKB-UniRule"/>
</dbReference>
<keyword evidence="3 6" id="KW-0378">Hydrolase</keyword>
<keyword evidence="4 6" id="KW-0862">Zinc</keyword>
<evidence type="ECO:0000256" key="2">
    <source>
        <dbReference type="ARBA" id="ARBA00022723"/>
    </source>
</evidence>
<comment type="similarity">
    <text evidence="6">Belongs to the peptidase M3 family.</text>
</comment>
<dbReference type="Gene3D" id="1.10.1370.30">
    <property type="match status" value="2"/>
</dbReference>
<name>A0A2G9C5P4_9BURK</name>
<dbReference type="EMBL" id="PEOG01000056">
    <property type="protein sequence ID" value="PIM51685.1"/>
    <property type="molecule type" value="Genomic_DNA"/>
</dbReference>
<dbReference type="SUPFAM" id="SSF55486">
    <property type="entry name" value="Metalloproteases ('zincins'), catalytic domain"/>
    <property type="match status" value="1"/>
</dbReference>
<dbReference type="OrthoDB" id="9773538at2"/>
<organism evidence="8 9">
    <name type="scientific">Roseateles chitinivorans</name>
    <dbReference type="NCBI Taxonomy" id="2917965"/>
    <lineage>
        <taxon>Bacteria</taxon>
        <taxon>Pseudomonadati</taxon>
        <taxon>Pseudomonadota</taxon>
        <taxon>Betaproteobacteria</taxon>
        <taxon>Burkholderiales</taxon>
        <taxon>Sphaerotilaceae</taxon>
        <taxon>Roseateles</taxon>
    </lineage>
</organism>